<dbReference type="PANTHER" id="PTHR21143:SF104">
    <property type="entry name" value="GUSTATORY RECEPTOR 8A-RELATED"/>
    <property type="match status" value="1"/>
</dbReference>
<dbReference type="OMA" id="WHAIKIQ"/>
<evidence type="ECO:0000256" key="4">
    <source>
        <dbReference type="ARBA" id="ARBA00022989"/>
    </source>
</evidence>
<feature type="transmembrane region" description="Helical" evidence="8">
    <location>
        <begin position="284"/>
        <end position="303"/>
    </location>
</feature>
<comment type="function">
    <text evidence="8">Gustatory receptor which mediates acceptance or avoidance behavior, depending on its substrates.</text>
</comment>
<evidence type="ECO:0000313" key="9">
    <source>
        <dbReference type="EMBL" id="SSX32855.1"/>
    </source>
</evidence>
<dbReference type="InterPro" id="IPR013604">
    <property type="entry name" value="7TM_chemorcpt"/>
</dbReference>
<evidence type="ECO:0000313" key="10">
    <source>
        <dbReference type="EMBL" id="SSX35744.1"/>
    </source>
</evidence>
<evidence type="ECO:0000256" key="5">
    <source>
        <dbReference type="ARBA" id="ARBA00023136"/>
    </source>
</evidence>
<evidence type="ECO:0000256" key="8">
    <source>
        <dbReference type="RuleBase" id="RU363108"/>
    </source>
</evidence>
<keyword evidence="3 8" id="KW-0812">Transmembrane</keyword>
<proteinExistence type="inferred from homology"/>
<evidence type="ECO:0000256" key="2">
    <source>
        <dbReference type="ARBA" id="ARBA00022475"/>
    </source>
</evidence>
<gene>
    <name evidence="9" type="primary">CSON005510</name>
    <name evidence="10" type="synonym">CSON011026</name>
</gene>
<keyword evidence="7 8" id="KW-0807">Transducer</keyword>
<dbReference type="GO" id="GO:0050909">
    <property type="term" value="P:sensory perception of taste"/>
    <property type="evidence" value="ECO:0007669"/>
    <property type="project" value="InterPro"/>
</dbReference>
<sequence length="483" mass="55598">MQWYKDLRNPQDIYAAQLPLLKLMAWTGIIPAKLNGKPGNRRLTTSWLGYVNTLIHIVVFIGCYLYTIYNQKSIVGHFFKNNITVMGDRLQLVAQLITTLVTYSCSAFRREKFFIIIQKLQEVDDFAAEIGITANYKSTLRFILVFLAYKTTQIIVYILGTLFIFHKEDIYPSFDVWVSFFFPLVLISLLVSLYLCIMSQIKHRFYLLNQILSSHANPLQDPAVKIHTKDIVFIRKKSFGISSALTKSHYMTMSHEQTLHITAQMHHALCDICEAAEKYFSLKLLTIITIAFLIIIFNSYYILELLFKSDKQNSELMLGIYDFIAFFSYQIVVYWMAIICIVQISTSVQRQSEELGVWIHKILNQGATSISDTVRMMLIQFSLQLTHRRIKFTACGLFELDKRLLFTIIGTLTTYLVILIQFSISGDQNLTKNATDTINLMESSMQAVQELAEATTTLLSMNSTTNGCSRIECVLLYNFTDYN</sequence>
<dbReference type="GO" id="GO:0030425">
    <property type="term" value="C:dendrite"/>
    <property type="evidence" value="ECO:0007669"/>
    <property type="project" value="TreeGrafter"/>
</dbReference>
<keyword evidence="6 8" id="KW-0675">Receptor</keyword>
<feature type="transmembrane region" description="Helical" evidence="8">
    <location>
        <begin position="142"/>
        <end position="165"/>
    </location>
</feature>
<keyword evidence="4 8" id="KW-1133">Transmembrane helix</keyword>
<evidence type="ECO:0000256" key="7">
    <source>
        <dbReference type="ARBA" id="ARBA00023224"/>
    </source>
</evidence>
<dbReference type="GO" id="GO:0007635">
    <property type="term" value="P:chemosensory behavior"/>
    <property type="evidence" value="ECO:0007669"/>
    <property type="project" value="TreeGrafter"/>
</dbReference>
<evidence type="ECO:0000256" key="3">
    <source>
        <dbReference type="ARBA" id="ARBA00022692"/>
    </source>
</evidence>
<keyword evidence="5 8" id="KW-0472">Membrane</keyword>
<dbReference type="EMBL" id="UFQT01002176">
    <property type="protein sequence ID" value="SSX32855.1"/>
    <property type="molecule type" value="Genomic_DNA"/>
</dbReference>
<organism evidence="9">
    <name type="scientific">Culicoides sonorensis</name>
    <name type="common">Biting midge</name>
    <dbReference type="NCBI Taxonomy" id="179676"/>
    <lineage>
        <taxon>Eukaryota</taxon>
        <taxon>Metazoa</taxon>
        <taxon>Ecdysozoa</taxon>
        <taxon>Arthropoda</taxon>
        <taxon>Hexapoda</taxon>
        <taxon>Insecta</taxon>
        <taxon>Pterygota</taxon>
        <taxon>Neoptera</taxon>
        <taxon>Endopterygota</taxon>
        <taxon>Diptera</taxon>
        <taxon>Nematocera</taxon>
        <taxon>Chironomoidea</taxon>
        <taxon>Ceratopogonidae</taxon>
        <taxon>Ceratopogoninae</taxon>
        <taxon>Culicoides</taxon>
        <taxon>Monoculicoides</taxon>
    </lineage>
</organism>
<feature type="transmembrane region" description="Helical" evidence="8">
    <location>
        <begin position="323"/>
        <end position="342"/>
    </location>
</feature>
<dbReference type="GO" id="GO:0043025">
    <property type="term" value="C:neuronal cell body"/>
    <property type="evidence" value="ECO:0007669"/>
    <property type="project" value="TreeGrafter"/>
</dbReference>
<name>A0A336MT24_CULSO</name>
<dbReference type="GO" id="GO:0008049">
    <property type="term" value="P:male courtship behavior"/>
    <property type="evidence" value="ECO:0007669"/>
    <property type="project" value="TreeGrafter"/>
</dbReference>
<dbReference type="Pfam" id="PF08395">
    <property type="entry name" value="7tm_7"/>
    <property type="match status" value="1"/>
</dbReference>
<feature type="transmembrane region" description="Helical" evidence="8">
    <location>
        <begin position="404"/>
        <end position="424"/>
    </location>
</feature>
<comment type="caution">
    <text evidence="8">Lacks conserved residue(s) required for the propagation of feature annotation.</text>
</comment>
<dbReference type="GO" id="GO:0007165">
    <property type="term" value="P:signal transduction"/>
    <property type="evidence" value="ECO:0007669"/>
    <property type="project" value="UniProtKB-KW"/>
</dbReference>
<reference evidence="9" key="1">
    <citation type="submission" date="2018-07" db="EMBL/GenBank/DDBJ databases">
        <authorList>
            <person name="Quirk P.G."/>
            <person name="Krulwich T.A."/>
        </authorList>
    </citation>
    <scope>NUCLEOTIDE SEQUENCE</scope>
</reference>
<dbReference type="VEuPathDB" id="VectorBase:CSON011026"/>
<dbReference type="GO" id="GO:0005886">
    <property type="term" value="C:plasma membrane"/>
    <property type="evidence" value="ECO:0007669"/>
    <property type="project" value="UniProtKB-SubCell"/>
</dbReference>
<dbReference type="EMBL" id="UFQT01004663">
    <property type="protein sequence ID" value="SSX35744.1"/>
    <property type="molecule type" value="Genomic_DNA"/>
</dbReference>
<feature type="transmembrane region" description="Helical" evidence="8">
    <location>
        <begin position="47"/>
        <end position="69"/>
    </location>
</feature>
<keyword evidence="2 8" id="KW-1003">Cell membrane</keyword>
<feature type="transmembrane region" description="Helical" evidence="8">
    <location>
        <begin position="177"/>
        <end position="197"/>
    </location>
</feature>
<evidence type="ECO:0000256" key="1">
    <source>
        <dbReference type="ARBA" id="ARBA00004651"/>
    </source>
</evidence>
<evidence type="ECO:0000256" key="6">
    <source>
        <dbReference type="ARBA" id="ARBA00023170"/>
    </source>
</evidence>
<comment type="similarity">
    <text evidence="8">Belongs to the insect chemoreceptor superfamily. Gustatory receptor (GR) family.</text>
</comment>
<dbReference type="PANTHER" id="PTHR21143">
    <property type="entry name" value="INVERTEBRATE GUSTATORY RECEPTOR"/>
    <property type="match status" value="1"/>
</dbReference>
<comment type="subcellular location">
    <subcellularLocation>
        <location evidence="1 8">Cell membrane</location>
        <topology evidence="1 8">Multi-pass membrane protein</topology>
    </subcellularLocation>
</comment>
<dbReference type="VEuPathDB" id="VectorBase:CSON005510"/>
<dbReference type="GO" id="GO:0030424">
    <property type="term" value="C:axon"/>
    <property type="evidence" value="ECO:0007669"/>
    <property type="project" value="TreeGrafter"/>
</dbReference>
<protein>
    <recommendedName>
        <fullName evidence="8">Gustatory receptor</fullName>
    </recommendedName>
</protein>
<dbReference type="AlphaFoldDB" id="A0A336MT24"/>
<accession>A0A336MT24</accession>